<dbReference type="EC" id="6.3.4.23" evidence="10"/>
<dbReference type="GO" id="GO:0006189">
    <property type="term" value="P:'de novo' IMP biosynthetic process"/>
    <property type="evidence" value="ECO:0007669"/>
    <property type="project" value="UniProtKB-UniRule"/>
</dbReference>
<feature type="binding site" evidence="10">
    <location>
        <position position="210"/>
    </location>
    <ligand>
        <name>ATP</name>
        <dbReference type="ChEBI" id="CHEBI:30616"/>
    </ligand>
</feature>
<keyword evidence="3 10" id="KW-0436">Ligase</keyword>
<dbReference type="InterPro" id="IPR013815">
    <property type="entry name" value="ATP_grasp_subdomain_1"/>
</dbReference>
<dbReference type="Gene3D" id="3.30.470.20">
    <property type="entry name" value="ATP-grasp fold, B domain"/>
    <property type="match status" value="1"/>
</dbReference>
<comment type="cofactor">
    <cofactor evidence="1">
        <name>Mn(2+)</name>
        <dbReference type="ChEBI" id="CHEBI:29035"/>
    </cofactor>
</comment>
<feature type="binding site" evidence="10">
    <location>
        <position position="77"/>
    </location>
    <ligand>
        <name>5-amino-1-(5-phospho-beta-D-ribosyl)imidazole-4-carboxamide</name>
        <dbReference type="ChEBI" id="CHEBI:58475"/>
    </ligand>
</feature>
<dbReference type="KEGG" id="tah:SU86_001715"/>
<feature type="binding site" evidence="10">
    <location>
        <position position="10"/>
    </location>
    <ligand>
        <name>5-amino-1-(5-phospho-beta-D-ribosyl)imidazole-4-carboxamide</name>
        <dbReference type="ChEBI" id="CHEBI:58475"/>
    </ligand>
</feature>
<dbReference type="HAMAP" id="MF_01163">
    <property type="entry name" value="IMP_biosynth_PurP"/>
    <property type="match status" value="1"/>
</dbReference>
<dbReference type="SUPFAM" id="SSF52440">
    <property type="entry name" value="PreATP-grasp domain"/>
    <property type="match status" value="1"/>
</dbReference>
<dbReference type="RefSeq" id="WP_048187812.1">
    <property type="nucleotide sequence ID" value="NZ_CP011097.1"/>
</dbReference>
<dbReference type="AlphaFoldDB" id="A0A3G1B154"/>
<comment type="cofactor">
    <cofactor evidence="2">
        <name>Mg(2+)</name>
        <dbReference type="ChEBI" id="CHEBI:18420"/>
    </cofactor>
</comment>
<dbReference type="GO" id="GO:0016879">
    <property type="term" value="F:ligase activity, forming carbon-nitrogen bonds"/>
    <property type="evidence" value="ECO:0007669"/>
    <property type="project" value="UniProtKB-UniRule"/>
</dbReference>
<dbReference type="SUPFAM" id="SSF56059">
    <property type="entry name" value="Glutathione synthetase ATP-binding domain-like"/>
    <property type="match status" value="1"/>
</dbReference>
<evidence type="ECO:0000256" key="7">
    <source>
        <dbReference type="ARBA" id="ARBA00022840"/>
    </source>
</evidence>
<dbReference type="PIRSF" id="PIRSF004602">
    <property type="entry name" value="ATPgrasp_PurP"/>
    <property type="match status" value="1"/>
</dbReference>
<evidence type="ECO:0000259" key="11">
    <source>
        <dbReference type="Pfam" id="PF06849"/>
    </source>
</evidence>
<dbReference type="InterPro" id="IPR010672">
    <property type="entry name" value="IMP_biosynth_PurP_N"/>
</dbReference>
<feature type="binding site" evidence="10">
    <location>
        <position position="238"/>
    </location>
    <ligand>
        <name>5-amino-1-(5-phospho-beta-D-ribosyl)imidazole-4-carboxamide</name>
        <dbReference type="ChEBI" id="CHEBI:58475"/>
    </ligand>
</feature>
<evidence type="ECO:0000256" key="10">
    <source>
        <dbReference type="HAMAP-Rule" id="MF_01163"/>
    </source>
</evidence>
<dbReference type="Gene3D" id="3.30.1490.20">
    <property type="entry name" value="ATP-grasp fold, A domain"/>
    <property type="match status" value="1"/>
</dbReference>
<dbReference type="Proteomes" id="UP000266745">
    <property type="component" value="Chromosome"/>
</dbReference>
<sequence>MASVATLGSHCALQVLKGAKDEGLKTLLVCEKKRERLYKRFDFIDELILVDAFEEVLDKKCTTILEKNNSVLIPHGTLIAQMTTKQIESIKIPVFGNKWILRWESDRKLKEQLMIESKLNVPKSIPHHKKINRLTIAKRHGAAGGKGYFLTTSEKDYIKKRNILVKQGLIKGDSDLYLQEYVIGVLAYLQFFYSPLTGNLEFFGVDKRHESDIEGLARIPAPQQMGMDYISSFNVIGNSPMVLRESLLDEVYQMGERFVSASKRLVKPGMNGPFCIEGVYDQDGKFWSFEFSARIVAGTNIYMDGSPYSTLIHDVPMSMGRRIAKEIKTAAKSKKLEKITT</sequence>
<protein>
    <recommendedName>
        <fullName evidence="10">5-formaminoimidazole-4-carboxamide-1-(beta)-D-ribofuranosyl 5'-monophosphate synthetase</fullName>
        <ecNumber evidence="10">6.3.4.23</ecNumber>
    </recommendedName>
    <alternativeName>
        <fullName evidence="10">5-aminoimidazole-4-carboxamide-1-beta-D-ribofuranosyl 5'-monophosphate--formate ligase</fullName>
    </alternativeName>
</protein>
<dbReference type="Gene3D" id="3.40.50.20">
    <property type="match status" value="1"/>
</dbReference>
<keyword evidence="7 10" id="KW-0067">ATP-binding</keyword>
<gene>
    <name evidence="10" type="primary">purP</name>
    <name evidence="13" type="ORF">SU86_001715</name>
</gene>
<comment type="similarity">
    <text evidence="10">Belongs to the phosphohexose mutase family.</text>
</comment>
<dbReference type="GO" id="GO:0000287">
    <property type="term" value="F:magnesium ion binding"/>
    <property type="evidence" value="ECO:0007669"/>
    <property type="project" value="InterPro"/>
</dbReference>
<dbReference type="OrthoDB" id="98133at2157"/>
<keyword evidence="4" id="KW-0479">Metal-binding</keyword>
<accession>A0A3G1B154</accession>
<dbReference type="PANTHER" id="PTHR38147">
    <property type="entry name" value="5-FORMAMINOIMIDAZOLE-4-CARBOXAMIDE-1-(BETA)-D-RIBOFURANOSYL 5'-MONOPHOSPHATE SYNTHETASE-RELATED"/>
    <property type="match status" value="1"/>
</dbReference>
<evidence type="ECO:0000256" key="5">
    <source>
        <dbReference type="ARBA" id="ARBA00022741"/>
    </source>
</evidence>
<keyword evidence="6 10" id="KW-0658">Purine biosynthesis</keyword>
<evidence type="ECO:0000256" key="3">
    <source>
        <dbReference type="ARBA" id="ARBA00022598"/>
    </source>
</evidence>
<comment type="pathway">
    <text evidence="10">Purine metabolism; IMP biosynthesis via de novo pathway; 5-formamido-1-(5-phospho-D-ribosyl)imidazole-4-carboxamide from 5-amino-1-(5-phospho-D-ribosyl)imidazole-4-carboxamide (formate route): step 1/1.</text>
</comment>
<evidence type="ECO:0000313" key="14">
    <source>
        <dbReference type="Proteomes" id="UP000266745"/>
    </source>
</evidence>
<evidence type="ECO:0000256" key="6">
    <source>
        <dbReference type="ARBA" id="ARBA00022755"/>
    </source>
</evidence>
<dbReference type="InterPro" id="IPR023656">
    <property type="entry name" value="IMP_biosynth_PurP"/>
</dbReference>
<proteinExistence type="inferred from homology"/>
<keyword evidence="5 10" id="KW-0547">Nucleotide-binding</keyword>
<comment type="function">
    <text evidence="10">Catalyzes the ATP- and formate-dependent formylation of 5-aminoimidazole-4-carboxamide-1-beta-d-ribofuranosyl 5'-monophosphate (AICAR) to 5-formaminoimidazole-4-carboxamide-1-beta-d-ribofuranosyl 5'-monophosphate (FAICAR) in the absence of folates.</text>
</comment>
<comment type="catalytic activity">
    <reaction evidence="10">
        <text>5-amino-1-(5-phospho-beta-D-ribosyl)imidazole-4-carboxamide + formate + ATP = 5-formamido-1-(5-phospho-D-ribosyl)imidazole-4-carboxamide + ADP + phosphate</text>
        <dbReference type="Rhea" id="RHEA:24836"/>
        <dbReference type="ChEBI" id="CHEBI:15740"/>
        <dbReference type="ChEBI" id="CHEBI:30616"/>
        <dbReference type="ChEBI" id="CHEBI:43474"/>
        <dbReference type="ChEBI" id="CHEBI:58467"/>
        <dbReference type="ChEBI" id="CHEBI:58475"/>
        <dbReference type="ChEBI" id="CHEBI:456216"/>
        <dbReference type="EC" id="6.3.4.23"/>
    </reaction>
</comment>
<dbReference type="STRING" id="1603555.SU86_001715"/>
<dbReference type="EMBL" id="CP011097">
    <property type="protein sequence ID" value="AJZ75314.1"/>
    <property type="molecule type" value="Genomic_DNA"/>
</dbReference>
<keyword evidence="8" id="KW-0460">Magnesium</keyword>
<dbReference type="PANTHER" id="PTHR38147:SF2">
    <property type="entry name" value="5-FORMAMINOIMIDAZOLE-4-CARBOXAMIDE-1-(BETA)-D-RIBOFURANOSYL 5'-MONOPHOSPHATE SYNTHETASE"/>
    <property type="match status" value="1"/>
</dbReference>
<dbReference type="UniPathway" id="UPA00074">
    <property type="reaction ID" value="UER00134"/>
</dbReference>
<dbReference type="Pfam" id="PF06849">
    <property type="entry name" value="DUF1246"/>
    <property type="match status" value="1"/>
</dbReference>
<evidence type="ECO:0000256" key="8">
    <source>
        <dbReference type="ARBA" id="ARBA00022842"/>
    </source>
</evidence>
<dbReference type="GO" id="GO:0005524">
    <property type="term" value="F:ATP binding"/>
    <property type="evidence" value="ECO:0007669"/>
    <property type="project" value="UniProtKB-KW"/>
</dbReference>
<dbReference type="Pfam" id="PF06973">
    <property type="entry name" value="DUF1297"/>
    <property type="match status" value="1"/>
</dbReference>
<evidence type="ECO:0000313" key="13">
    <source>
        <dbReference type="EMBL" id="AJZ75314.1"/>
    </source>
</evidence>
<keyword evidence="14" id="KW-1185">Reference proteome</keyword>
<evidence type="ECO:0000256" key="9">
    <source>
        <dbReference type="ARBA" id="ARBA00023211"/>
    </source>
</evidence>
<keyword evidence="9" id="KW-0464">Manganese</keyword>
<dbReference type="GeneID" id="24875098"/>
<evidence type="ECO:0000256" key="2">
    <source>
        <dbReference type="ARBA" id="ARBA00001946"/>
    </source>
</evidence>
<evidence type="ECO:0000256" key="4">
    <source>
        <dbReference type="ARBA" id="ARBA00022723"/>
    </source>
</evidence>
<evidence type="ECO:0000259" key="12">
    <source>
        <dbReference type="Pfam" id="PF06973"/>
    </source>
</evidence>
<dbReference type="InterPro" id="IPR009720">
    <property type="entry name" value="IMP_biosynth_PurP_C"/>
</dbReference>
<feature type="domain" description="IMP biosynthesis enzyme PurP N-terminal" evidence="11">
    <location>
        <begin position="4"/>
        <end position="125"/>
    </location>
</feature>
<reference evidence="13 14" key="1">
    <citation type="journal article" date="2016" name="Sci. Rep.">
        <title>A novel ammonia-oxidizing archaeon from wastewater treatment plant: Its enrichment, physiological and genomic characteristics.</title>
        <authorList>
            <person name="Li Y."/>
            <person name="Ding K."/>
            <person name="Wen X."/>
            <person name="Zhang B."/>
            <person name="Shen B."/>
            <person name="Yang Y."/>
        </authorList>
    </citation>
    <scope>NUCLEOTIDE SEQUENCE [LARGE SCALE GENOMIC DNA]</scope>
    <source>
        <strain evidence="13 14">SAT1</strain>
    </source>
</reference>
<name>A0A3G1B154_9ARCH</name>
<feature type="domain" description="IMP biosynthesis enzyme PurP C-terminal" evidence="12">
    <location>
        <begin position="156"/>
        <end position="341"/>
    </location>
</feature>
<evidence type="ECO:0000256" key="1">
    <source>
        <dbReference type="ARBA" id="ARBA00001936"/>
    </source>
</evidence>
<organism evidence="13 14">
    <name type="scientific">Candidatus Nitrosotenuis cloacae</name>
    <dbReference type="NCBI Taxonomy" id="1603555"/>
    <lineage>
        <taxon>Archaea</taxon>
        <taxon>Nitrososphaerota</taxon>
        <taxon>Candidatus Nitrosotenuis</taxon>
    </lineage>
</organism>
<dbReference type="InterPro" id="IPR016185">
    <property type="entry name" value="PreATP-grasp_dom_sf"/>
</dbReference>